<dbReference type="PANTHER" id="PTHR43382">
    <property type="entry name" value="PROLYL-TRNA SYNTHETASE"/>
    <property type="match status" value="1"/>
</dbReference>
<evidence type="ECO:0000313" key="8">
    <source>
        <dbReference type="EMBL" id="GAH43623.1"/>
    </source>
</evidence>
<feature type="domain" description="Anticodon-binding" evidence="7">
    <location>
        <begin position="17"/>
        <end position="111"/>
    </location>
</feature>
<reference evidence="8" key="1">
    <citation type="journal article" date="2014" name="Front. Microbiol.">
        <title>High frequency of phylogenetically diverse reductive dehalogenase-homologous genes in deep subseafloor sedimentary metagenomes.</title>
        <authorList>
            <person name="Kawai M."/>
            <person name="Futagami T."/>
            <person name="Toyoda A."/>
            <person name="Takaki Y."/>
            <person name="Nishi S."/>
            <person name="Hori S."/>
            <person name="Arai W."/>
            <person name="Tsubouchi T."/>
            <person name="Morono Y."/>
            <person name="Uchiyama I."/>
            <person name="Ito T."/>
            <person name="Fujiyama A."/>
            <person name="Inagaki F."/>
            <person name="Takami H."/>
        </authorList>
    </citation>
    <scope>NUCLEOTIDE SEQUENCE</scope>
    <source>
        <strain evidence="8">Expedition CK06-06</strain>
    </source>
</reference>
<evidence type="ECO:0000256" key="4">
    <source>
        <dbReference type="ARBA" id="ARBA00022840"/>
    </source>
</evidence>
<dbReference type="GO" id="GO:0006433">
    <property type="term" value="P:prolyl-tRNA aminoacylation"/>
    <property type="evidence" value="ECO:0007669"/>
    <property type="project" value="InterPro"/>
</dbReference>
<keyword evidence="4" id="KW-0067">ATP-binding</keyword>
<accession>X1HEA4</accession>
<dbReference type="EMBL" id="BARU01007287">
    <property type="protein sequence ID" value="GAH43623.1"/>
    <property type="molecule type" value="Genomic_DNA"/>
</dbReference>
<dbReference type="PANTHER" id="PTHR43382:SF2">
    <property type="entry name" value="BIFUNCTIONAL GLUTAMATE_PROLINE--TRNA LIGASE"/>
    <property type="match status" value="1"/>
</dbReference>
<dbReference type="Pfam" id="PF03129">
    <property type="entry name" value="HGTP_anticodon"/>
    <property type="match status" value="1"/>
</dbReference>
<proteinExistence type="predicted"/>
<comment type="caution">
    <text evidence="8">The sequence shown here is derived from an EMBL/GenBank/DDBJ whole genome shotgun (WGS) entry which is preliminary data.</text>
</comment>
<keyword evidence="6" id="KW-0030">Aminoacyl-tRNA synthetase</keyword>
<dbReference type="InterPro" id="IPR004499">
    <property type="entry name" value="Pro-tRNA-ligase_IIa_arc-type"/>
</dbReference>
<keyword evidence="5" id="KW-0648">Protein biosynthesis</keyword>
<evidence type="ECO:0000256" key="5">
    <source>
        <dbReference type="ARBA" id="ARBA00022917"/>
    </source>
</evidence>
<dbReference type="Gene3D" id="3.30.110.30">
    <property type="entry name" value="C-terminal domain of ProRS"/>
    <property type="match status" value="1"/>
</dbReference>
<sequence>HGDDKGIVLPPVVAPHQVVVVPIFRKDDAEEVLQAARQLAEELDEAGIRVKMDDRDLRPGEKYYHWERRGVPLRLELGPKDMKHGQVMVAIRDTGEKAAVRRDEIVGRVEEMLAEMQWRMLDKAEKDLRERITDLPDIPYGFELEDVGRVGWCGEEDCATQMEVNLEVVFLGEDMDMKGPAIERCTTCGGTAKMTAYVSKTY</sequence>
<evidence type="ECO:0000256" key="3">
    <source>
        <dbReference type="ARBA" id="ARBA00022741"/>
    </source>
</evidence>
<dbReference type="GO" id="GO:0004827">
    <property type="term" value="F:proline-tRNA ligase activity"/>
    <property type="evidence" value="ECO:0007669"/>
    <property type="project" value="UniProtKB-EC"/>
</dbReference>
<dbReference type="AlphaFoldDB" id="X1HEA4"/>
<dbReference type="GO" id="GO:0017101">
    <property type="term" value="C:aminoacyl-tRNA synthetase multienzyme complex"/>
    <property type="evidence" value="ECO:0007669"/>
    <property type="project" value="TreeGrafter"/>
</dbReference>
<organism evidence="8">
    <name type="scientific">marine sediment metagenome</name>
    <dbReference type="NCBI Taxonomy" id="412755"/>
    <lineage>
        <taxon>unclassified sequences</taxon>
        <taxon>metagenomes</taxon>
        <taxon>ecological metagenomes</taxon>
    </lineage>
</organism>
<dbReference type="InterPro" id="IPR036621">
    <property type="entry name" value="Anticodon-bd_dom_sf"/>
</dbReference>
<dbReference type="GO" id="GO:0005524">
    <property type="term" value="F:ATP binding"/>
    <property type="evidence" value="ECO:0007669"/>
    <property type="project" value="UniProtKB-KW"/>
</dbReference>
<protein>
    <recommendedName>
        <fullName evidence="1">proline--tRNA ligase</fullName>
        <ecNumber evidence="1">6.1.1.15</ecNumber>
    </recommendedName>
</protein>
<dbReference type="GO" id="GO:0005737">
    <property type="term" value="C:cytoplasm"/>
    <property type="evidence" value="ECO:0007669"/>
    <property type="project" value="InterPro"/>
</dbReference>
<keyword evidence="3" id="KW-0547">Nucleotide-binding</keyword>
<name>X1HEA4_9ZZZZ</name>
<dbReference type="EC" id="6.1.1.15" evidence="1"/>
<keyword evidence="2" id="KW-0436">Ligase</keyword>
<dbReference type="FunFam" id="3.40.50.800:FF:000005">
    <property type="entry name" value="bifunctional glutamate/proline--tRNA ligase"/>
    <property type="match status" value="1"/>
</dbReference>
<dbReference type="Gene3D" id="3.40.50.800">
    <property type="entry name" value="Anticodon-binding domain"/>
    <property type="match status" value="1"/>
</dbReference>
<dbReference type="InterPro" id="IPR017449">
    <property type="entry name" value="Pro-tRNA_synth_II"/>
</dbReference>
<dbReference type="SUPFAM" id="SSF52954">
    <property type="entry name" value="Class II aaRS ABD-related"/>
    <property type="match status" value="1"/>
</dbReference>
<evidence type="ECO:0000256" key="6">
    <source>
        <dbReference type="ARBA" id="ARBA00023146"/>
    </source>
</evidence>
<dbReference type="InterPro" id="IPR004154">
    <property type="entry name" value="Anticodon-bd"/>
</dbReference>
<evidence type="ECO:0000259" key="7">
    <source>
        <dbReference type="Pfam" id="PF03129"/>
    </source>
</evidence>
<feature type="non-terminal residue" evidence="8">
    <location>
        <position position="1"/>
    </location>
</feature>
<gene>
    <name evidence="8" type="ORF">S03H2_14362</name>
</gene>
<evidence type="ECO:0000256" key="2">
    <source>
        <dbReference type="ARBA" id="ARBA00022598"/>
    </source>
</evidence>
<dbReference type="SUPFAM" id="SSF64586">
    <property type="entry name" value="C-terminal domain of ProRS"/>
    <property type="match status" value="1"/>
</dbReference>
<evidence type="ECO:0000256" key="1">
    <source>
        <dbReference type="ARBA" id="ARBA00012831"/>
    </source>
</evidence>